<proteinExistence type="predicted"/>
<gene>
    <name evidence="2" type="ORF">MCOL2_07861</name>
</gene>
<dbReference type="EMBL" id="AODM01000024">
    <property type="protein sequence ID" value="EUJ58827.1"/>
    <property type="molecule type" value="Genomic_DNA"/>
</dbReference>
<protein>
    <submittedName>
        <fullName evidence="2">Uncharacterized protein</fullName>
    </submittedName>
</protein>
<reference evidence="2 3" key="1">
    <citation type="submission" date="2012-12" db="EMBL/GenBank/DDBJ databases">
        <title>Novel taxa of Listeriaceae from agricultural environments in the United States.</title>
        <authorList>
            <person name="den Bakker H.C."/>
            <person name="Allred A."/>
            <person name="Warchocki S."/>
            <person name="Wright E.M."/>
            <person name="Burrell A."/>
            <person name="Nightingale K.K."/>
            <person name="Kephart D."/>
            <person name="Wiedmann M."/>
        </authorList>
    </citation>
    <scope>NUCLEOTIDE SEQUENCE [LARGE SCALE GENOMIC DNA]</scope>
    <source>
        <strain evidence="2 3">FSL S10-1203</strain>
    </source>
</reference>
<evidence type="ECO:0000313" key="3">
    <source>
        <dbReference type="Proteomes" id="UP000019241"/>
    </source>
</evidence>
<evidence type="ECO:0000256" key="1">
    <source>
        <dbReference type="SAM" id="Phobius"/>
    </source>
</evidence>
<dbReference type="Pfam" id="PF07252">
    <property type="entry name" value="DUF1433"/>
    <property type="match status" value="1"/>
</dbReference>
<dbReference type="Gene3D" id="3.10.450.130">
    <property type="entry name" value="folded 79 residue fragment of lin0334 like domains"/>
    <property type="match status" value="1"/>
</dbReference>
<comment type="caution">
    <text evidence="2">The sequence shown here is derived from an EMBL/GenBank/DDBJ whole genome shotgun (WGS) entry which is preliminary data.</text>
</comment>
<dbReference type="AlphaFoldDB" id="W7DFN2"/>
<sequence>MQWTDVLAEIQRFGSRNYMRMVYASKKHEEEAFWAKQKSRIELFYHYNYIGIHSFIYTKTHKLPTGTYVIEGYVNDNPQLSFNANADLNTNFEGEGGESAELSEMVKPEYAAQTKSVSQILKEKKQNQSHQNELNYSQMITFFMNFIYIILYIKLAKKDTFVKMKKSNFSQCIKKRRFYSLLTNLKQHPKNGLTL</sequence>
<name>W7DFN2_9LIST</name>
<keyword evidence="1" id="KW-0472">Membrane</keyword>
<feature type="transmembrane region" description="Helical" evidence="1">
    <location>
        <begin position="136"/>
        <end position="156"/>
    </location>
</feature>
<dbReference type="InterPro" id="IPR009881">
    <property type="entry name" value="DUF1433"/>
</dbReference>
<dbReference type="Proteomes" id="UP000019241">
    <property type="component" value="Unassembled WGS sequence"/>
</dbReference>
<evidence type="ECO:0000313" key="2">
    <source>
        <dbReference type="EMBL" id="EUJ58827.1"/>
    </source>
</evidence>
<feature type="non-terminal residue" evidence="2">
    <location>
        <position position="195"/>
    </location>
</feature>
<accession>W7DFN2</accession>
<keyword evidence="1" id="KW-1133">Transmembrane helix</keyword>
<keyword evidence="1" id="KW-0812">Transmembrane</keyword>
<organism evidence="2 3">
    <name type="scientific">Listeria fleischmannii FSL S10-1203</name>
    <dbReference type="NCBI Taxonomy" id="1265822"/>
    <lineage>
        <taxon>Bacteria</taxon>
        <taxon>Bacillati</taxon>
        <taxon>Bacillota</taxon>
        <taxon>Bacilli</taxon>
        <taxon>Bacillales</taxon>
        <taxon>Listeriaceae</taxon>
        <taxon>Listeria</taxon>
    </lineage>
</organism>